<evidence type="ECO:0000313" key="1">
    <source>
        <dbReference type="EMBL" id="QEY24463.1"/>
    </source>
</evidence>
<name>A0A5P3MS87_NEIAN</name>
<organism evidence="1 2">
    <name type="scientific">Neisseria animalis</name>
    <dbReference type="NCBI Taxonomy" id="492"/>
    <lineage>
        <taxon>Bacteria</taxon>
        <taxon>Pseudomonadati</taxon>
        <taxon>Pseudomonadota</taxon>
        <taxon>Betaproteobacteria</taxon>
        <taxon>Neisseriales</taxon>
        <taxon>Neisseriaceae</taxon>
        <taxon>Neisseria</taxon>
    </lineage>
</organism>
<gene>
    <name evidence="1" type="ORF">D0T90_08275</name>
</gene>
<accession>A0A5P3MS87</accession>
<dbReference type="AlphaFoldDB" id="A0A5P3MS87"/>
<dbReference type="Proteomes" id="UP000325536">
    <property type="component" value="Chromosome"/>
</dbReference>
<protein>
    <submittedName>
        <fullName evidence="1">Uncharacterized protein</fullName>
    </submittedName>
</protein>
<keyword evidence="2" id="KW-1185">Reference proteome</keyword>
<reference evidence="1 2" key="1">
    <citation type="submission" date="2018-08" db="EMBL/GenBank/DDBJ databases">
        <title>Neisseria animalis ATCC 49930 complete genome.</title>
        <authorList>
            <person name="Veseli I.A."/>
            <person name="Mascarenhas dos Santos A.C."/>
            <person name="Buttler R."/>
            <person name="Pombert J.-F."/>
        </authorList>
    </citation>
    <scope>NUCLEOTIDE SEQUENCE [LARGE SCALE GENOMIC DNA]</scope>
    <source>
        <strain evidence="1 2">ATCC 49930</strain>
    </source>
</reference>
<dbReference type="KEGG" id="naq:D0T90_08275"/>
<dbReference type="EMBL" id="CP031699">
    <property type="protein sequence ID" value="QEY24463.1"/>
    <property type="molecule type" value="Genomic_DNA"/>
</dbReference>
<proteinExistence type="predicted"/>
<evidence type="ECO:0000313" key="2">
    <source>
        <dbReference type="Proteomes" id="UP000325536"/>
    </source>
</evidence>
<sequence>MQKLFHHQFFKFAEQQDCQNRSSQKHYFYLDNLHKNHDENFGKYGTAKGWFSKEYKLINYCYKLLQEYVF</sequence>